<comment type="similarity">
    <text evidence="1 3">Belongs to the type-B carboxylesterase/lipase family.</text>
</comment>
<evidence type="ECO:0000259" key="4">
    <source>
        <dbReference type="Pfam" id="PF00135"/>
    </source>
</evidence>
<feature type="signal peptide" evidence="3">
    <location>
        <begin position="1"/>
        <end position="20"/>
    </location>
</feature>
<keyword evidence="6" id="KW-1185">Reference proteome</keyword>
<dbReference type="InterPro" id="IPR002018">
    <property type="entry name" value="CarbesteraseB"/>
</dbReference>
<dbReference type="Proteomes" id="UP000488299">
    <property type="component" value="Unassembled WGS sequence"/>
</dbReference>
<keyword evidence="2 3" id="KW-0378">Hydrolase</keyword>
<accession>A0A7J5U055</accession>
<feature type="chain" id="PRO_5029949779" description="Carboxylic ester hydrolase" evidence="3">
    <location>
        <begin position="21"/>
        <end position="542"/>
    </location>
</feature>
<dbReference type="InterPro" id="IPR029058">
    <property type="entry name" value="AB_hydrolase_fold"/>
</dbReference>
<evidence type="ECO:0000256" key="1">
    <source>
        <dbReference type="ARBA" id="ARBA00005964"/>
    </source>
</evidence>
<evidence type="ECO:0000313" key="5">
    <source>
        <dbReference type="EMBL" id="KAB7731128.1"/>
    </source>
</evidence>
<name>A0A7J5U055_9BACT</name>
<dbReference type="InterPro" id="IPR019826">
    <property type="entry name" value="Carboxylesterase_B_AS"/>
</dbReference>
<dbReference type="AlphaFoldDB" id="A0A7J5U055"/>
<reference evidence="5 6" key="1">
    <citation type="submission" date="2019-10" db="EMBL/GenBank/DDBJ databases">
        <title>Rudanella paleaurantiibacter sp. nov., isolated from sludge.</title>
        <authorList>
            <person name="Xu S.Q."/>
        </authorList>
    </citation>
    <scope>NUCLEOTIDE SEQUENCE [LARGE SCALE GENOMIC DNA]</scope>
    <source>
        <strain evidence="5 6">HX-22-17</strain>
    </source>
</reference>
<dbReference type="PROSITE" id="PS00122">
    <property type="entry name" value="CARBOXYLESTERASE_B_1"/>
    <property type="match status" value="1"/>
</dbReference>
<dbReference type="RefSeq" id="WP_152124112.1">
    <property type="nucleotide sequence ID" value="NZ_WELI01000003.1"/>
</dbReference>
<dbReference type="Pfam" id="PF00135">
    <property type="entry name" value="COesterase"/>
    <property type="match status" value="1"/>
</dbReference>
<keyword evidence="3" id="KW-0732">Signal</keyword>
<evidence type="ECO:0000256" key="3">
    <source>
        <dbReference type="RuleBase" id="RU361235"/>
    </source>
</evidence>
<dbReference type="EC" id="3.1.1.-" evidence="3"/>
<dbReference type="PANTHER" id="PTHR11559">
    <property type="entry name" value="CARBOXYLESTERASE"/>
    <property type="match status" value="1"/>
</dbReference>
<dbReference type="InterPro" id="IPR050309">
    <property type="entry name" value="Type-B_Carboxylest/Lipase"/>
</dbReference>
<sequence>MKKHIVLLCVALGLTQAAIAQTNLSATPPRVQVANGTLEGVAEPGGVRSFKGVPFAAPPVGNLRWREPQPAQNWSGVRKADKFGPRAMQRPVFGDMNFRSNGMSEDCLYLNVWTPAKTGKEKLPVLVYFYGGGFIAGDGSEPRYDGESMAQRGIVTLTVNYRLNVFGFMAHPELTKESPHKASGNYGLLDQQAALRWVQQNIAAFGGDPKRVTIAGESAGSVSVSAQMVSPGSKNLIAGAIGESGSLLGTLSPTPLADAEALGVKFAGSLGANSLADLRAVPADKVLEATGQAGAPRFSTVLDGHFLPKSAIAIFAAGEQAQVPLLAGWNSEESGARGILGQDAPTPENFAKNVKRLYPDRADEVLKLYPGQTEAEVTQAATDLAGDRFIGFSTWKWTDMHVKTGGGKPVYRYYYERPRPPMTPEMGNATPGLAGGVIRDSNAPKAPPAKGAVHSAEIEYAMGNLGSNKVYAWTPDDYKVSEVMQTYFANFIKTGNPNGKGLPKWPAVTKGGPAPVLHIDVNTRTETEKNAGRYQFLDQLMK</sequence>
<evidence type="ECO:0000313" key="6">
    <source>
        <dbReference type="Proteomes" id="UP000488299"/>
    </source>
</evidence>
<feature type="domain" description="Carboxylesterase type B" evidence="4">
    <location>
        <begin position="29"/>
        <end position="536"/>
    </location>
</feature>
<protein>
    <recommendedName>
        <fullName evidence="3">Carboxylic ester hydrolase</fullName>
        <ecNumber evidence="3">3.1.1.-</ecNumber>
    </recommendedName>
</protein>
<dbReference type="InterPro" id="IPR019819">
    <property type="entry name" value="Carboxylesterase_B_CS"/>
</dbReference>
<dbReference type="Gene3D" id="3.40.50.1820">
    <property type="entry name" value="alpha/beta hydrolase"/>
    <property type="match status" value="1"/>
</dbReference>
<dbReference type="EMBL" id="WELI01000003">
    <property type="protein sequence ID" value="KAB7731128.1"/>
    <property type="molecule type" value="Genomic_DNA"/>
</dbReference>
<evidence type="ECO:0000256" key="2">
    <source>
        <dbReference type="ARBA" id="ARBA00022801"/>
    </source>
</evidence>
<gene>
    <name evidence="5" type="ORF">F5984_09965</name>
</gene>
<dbReference type="SUPFAM" id="SSF53474">
    <property type="entry name" value="alpha/beta-Hydrolases"/>
    <property type="match status" value="1"/>
</dbReference>
<organism evidence="5 6">
    <name type="scientific">Rudanella paleaurantiibacter</name>
    <dbReference type="NCBI Taxonomy" id="2614655"/>
    <lineage>
        <taxon>Bacteria</taxon>
        <taxon>Pseudomonadati</taxon>
        <taxon>Bacteroidota</taxon>
        <taxon>Cytophagia</taxon>
        <taxon>Cytophagales</taxon>
        <taxon>Cytophagaceae</taxon>
        <taxon>Rudanella</taxon>
    </lineage>
</organism>
<comment type="caution">
    <text evidence="5">The sequence shown here is derived from an EMBL/GenBank/DDBJ whole genome shotgun (WGS) entry which is preliminary data.</text>
</comment>
<proteinExistence type="inferred from homology"/>
<dbReference type="PROSITE" id="PS00941">
    <property type="entry name" value="CARBOXYLESTERASE_B_2"/>
    <property type="match status" value="1"/>
</dbReference>
<dbReference type="GO" id="GO:0016787">
    <property type="term" value="F:hydrolase activity"/>
    <property type="evidence" value="ECO:0007669"/>
    <property type="project" value="UniProtKB-KW"/>
</dbReference>